<evidence type="ECO:0000256" key="11">
    <source>
        <dbReference type="ARBA" id="ARBA00047578"/>
    </source>
</evidence>
<dbReference type="PROSITE" id="PS52004">
    <property type="entry name" value="KS3_2"/>
    <property type="match status" value="1"/>
</dbReference>
<evidence type="ECO:0000256" key="8">
    <source>
        <dbReference type="ARBA" id="ARBA00023315"/>
    </source>
</evidence>
<dbReference type="Pfam" id="PF02801">
    <property type="entry name" value="Ketoacyl-synt_C"/>
    <property type="match status" value="1"/>
</dbReference>
<comment type="function">
    <text evidence="16">May play a role in the biosynthesis of lipoic acid as well as longer chain fatty acids required for optimal mitochondrial function.</text>
</comment>
<dbReference type="InterPro" id="IPR017568">
    <property type="entry name" value="3-oxoacyl-ACP_synth-2"/>
</dbReference>
<evidence type="ECO:0000256" key="16">
    <source>
        <dbReference type="ARBA" id="ARBA00054575"/>
    </source>
</evidence>
<protein>
    <recommendedName>
        <fullName evidence="17">3-oxoacyl-[acyl-carrier-protein] synthase</fullName>
    </recommendedName>
</protein>
<dbReference type="Pfam" id="PF00109">
    <property type="entry name" value="ketoacyl-synt"/>
    <property type="match status" value="1"/>
</dbReference>
<evidence type="ECO:0000259" key="20">
    <source>
        <dbReference type="PROSITE" id="PS52004"/>
    </source>
</evidence>
<evidence type="ECO:0000256" key="3">
    <source>
        <dbReference type="ARBA" id="ARBA00022516"/>
    </source>
</evidence>
<evidence type="ECO:0000256" key="4">
    <source>
        <dbReference type="ARBA" id="ARBA00022679"/>
    </source>
</evidence>
<evidence type="ECO:0000313" key="21">
    <source>
        <dbReference type="Ensembl" id="ENSSPUP00000013693.1"/>
    </source>
</evidence>
<dbReference type="GO" id="GO:0006637">
    <property type="term" value="P:acyl-CoA metabolic process"/>
    <property type="evidence" value="ECO:0007669"/>
    <property type="project" value="Ensembl"/>
</dbReference>
<comment type="catalytic activity">
    <reaction evidence="10">
        <text>tetradecanoyl-[ACP] + malonyl-[ACP] + H(+) = 3-oxohexadecanoyl-[ACP] + holo-[ACP] + CO2</text>
        <dbReference type="Rhea" id="RHEA:41900"/>
        <dbReference type="Rhea" id="RHEA-COMP:9623"/>
        <dbReference type="Rhea" id="RHEA-COMP:9648"/>
        <dbReference type="Rhea" id="RHEA-COMP:9649"/>
        <dbReference type="Rhea" id="RHEA-COMP:9685"/>
        <dbReference type="ChEBI" id="CHEBI:15378"/>
        <dbReference type="ChEBI" id="CHEBI:16526"/>
        <dbReference type="ChEBI" id="CHEBI:64479"/>
        <dbReference type="ChEBI" id="CHEBI:78449"/>
        <dbReference type="ChEBI" id="CHEBI:78477"/>
        <dbReference type="ChEBI" id="CHEBI:78478"/>
    </reaction>
    <physiologicalReaction direction="left-to-right" evidence="10">
        <dbReference type="Rhea" id="RHEA:41901"/>
    </physiologicalReaction>
</comment>
<dbReference type="InterPro" id="IPR018201">
    <property type="entry name" value="Ketoacyl_synth_AS"/>
</dbReference>
<comment type="catalytic activity">
    <reaction evidence="15">
        <text>octanoyl-[ACP] + malonyl-[ACP] + H(+) = 3-oxodecanoyl-[ACP] + holo-[ACP] + CO2</text>
        <dbReference type="Rhea" id="RHEA:41852"/>
        <dbReference type="Rhea" id="RHEA-COMP:9623"/>
        <dbReference type="Rhea" id="RHEA-COMP:9636"/>
        <dbReference type="Rhea" id="RHEA-COMP:9637"/>
        <dbReference type="Rhea" id="RHEA-COMP:9685"/>
        <dbReference type="ChEBI" id="CHEBI:15378"/>
        <dbReference type="ChEBI" id="CHEBI:16526"/>
        <dbReference type="ChEBI" id="CHEBI:64479"/>
        <dbReference type="ChEBI" id="CHEBI:78449"/>
        <dbReference type="ChEBI" id="CHEBI:78463"/>
        <dbReference type="ChEBI" id="CHEBI:78464"/>
    </reaction>
    <physiologicalReaction direction="left-to-right" evidence="15">
        <dbReference type="Rhea" id="RHEA:41853"/>
    </physiologicalReaction>
</comment>
<dbReference type="CDD" id="cd00834">
    <property type="entry name" value="KAS_I_II"/>
    <property type="match status" value="1"/>
</dbReference>
<dbReference type="NCBIfam" id="TIGR03150">
    <property type="entry name" value="fabF"/>
    <property type="match status" value="1"/>
</dbReference>
<name>A0A8D0GTK9_SPHPU</name>
<dbReference type="GO" id="GO:0051792">
    <property type="term" value="P:medium-chain fatty acid biosynthetic process"/>
    <property type="evidence" value="ECO:0007669"/>
    <property type="project" value="Ensembl"/>
</dbReference>
<comment type="catalytic activity">
    <reaction evidence="9">
        <text>hexanoyl-[ACP] + malonyl-[ACP] + H(+) = 3-oxooctanoyl-[ACP] + holo-[ACP] + CO2</text>
        <dbReference type="Rhea" id="RHEA:41836"/>
        <dbReference type="Rhea" id="RHEA-COMP:9623"/>
        <dbReference type="Rhea" id="RHEA-COMP:9632"/>
        <dbReference type="Rhea" id="RHEA-COMP:9633"/>
        <dbReference type="Rhea" id="RHEA-COMP:9685"/>
        <dbReference type="ChEBI" id="CHEBI:15378"/>
        <dbReference type="ChEBI" id="CHEBI:16526"/>
        <dbReference type="ChEBI" id="CHEBI:64479"/>
        <dbReference type="ChEBI" id="CHEBI:78449"/>
        <dbReference type="ChEBI" id="CHEBI:78459"/>
        <dbReference type="ChEBI" id="CHEBI:78460"/>
    </reaction>
    <physiologicalReaction direction="left-to-right" evidence="9">
        <dbReference type="Rhea" id="RHEA:41837"/>
    </physiologicalReaction>
</comment>
<evidence type="ECO:0000313" key="22">
    <source>
        <dbReference type="Proteomes" id="UP000694392"/>
    </source>
</evidence>
<keyword evidence="6" id="KW-0443">Lipid metabolism</keyword>
<dbReference type="GO" id="GO:0051790">
    <property type="term" value="P:short-chain fatty acid biosynthetic process"/>
    <property type="evidence" value="ECO:0007669"/>
    <property type="project" value="Ensembl"/>
</dbReference>
<keyword evidence="5" id="KW-0276">Fatty acid metabolism</keyword>
<dbReference type="PANTHER" id="PTHR11712:SF336">
    <property type="entry name" value="3-OXOACYL-[ACYL-CARRIER-PROTEIN] SYNTHASE, MITOCHONDRIAL"/>
    <property type="match status" value="1"/>
</dbReference>
<keyword evidence="8" id="KW-0012">Acyltransferase</keyword>
<accession>A0A8D0GTK9</accession>
<dbReference type="NCBIfam" id="NF005589">
    <property type="entry name" value="PRK07314.1"/>
    <property type="match status" value="1"/>
</dbReference>
<dbReference type="InterPro" id="IPR020841">
    <property type="entry name" value="PKS_Beta-ketoAc_synthase_dom"/>
</dbReference>
<dbReference type="PROSITE" id="PS00606">
    <property type="entry name" value="KS3_1"/>
    <property type="match status" value="1"/>
</dbReference>
<dbReference type="OMA" id="QIGHCLG"/>
<dbReference type="SUPFAM" id="SSF53901">
    <property type="entry name" value="Thiolase-like"/>
    <property type="match status" value="2"/>
</dbReference>
<dbReference type="GeneTree" id="ENSGT00940000157768"/>
<keyword evidence="3 17" id="KW-0444">Lipid biosynthesis</keyword>
<dbReference type="FunFam" id="3.40.47.10:FF:000024">
    <property type="entry name" value="3-oxoacyl-[acyl-carrier-protein] synthase, mitochondrial"/>
    <property type="match status" value="1"/>
</dbReference>
<dbReference type="GO" id="GO:0004315">
    <property type="term" value="F:3-oxoacyl-[acyl-carrier-protein] synthase activity"/>
    <property type="evidence" value="ECO:0007669"/>
    <property type="project" value="UniProtKB-EC"/>
</dbReference>
<evidence type="ECO:0000256" key="14">
    <source>
        <dbReference type="ARBA" id="ARBA00049449"/>
    </source>
</evidence>
<evidence type="ECO:0000256" key="10">
    <source>
        <dbReference type="ARBA" id="ARBA00047451"/>
    </source>
</evidence>
<reference evidence="21" key="1">
    <citation type="submission" date="2025-08" db="UniProtKB">
        <authorList>
            <consortium name="Ensembl"/>
        </authorList>
    </citation>
    <scope>IDENTIFICATION</scope>
</reference>
<evidence type="ECO:0000256" key="19">
    <source>
        <dbReference type="RuleBase" id="RU003694"/>
    </source>
</evidence>
<evidence type="ECO:0000256" key="2">
    <source>
        <dbReference type="ARBA" id="ARBA00008467"/>
    </source>
</evidence>
<dbReference type="InterPro" id="IPR014030">
    <property type="entry name" value="Ketoacyl_synth_N"/>
</dbReference>
<evidence type="ECO:0000256" key="13">
    <source>
        <dbReference type="ARBA" id="ARBA00049109"/>
    </source>
</evidence>
<sequence length="463" mass="49183">MFSQCSRGLFKTAHLHLKSSKLHPCLRSSKKAFSTRSLPKHRRQVVVTGIGIVSPLGVGTQLVWNHLIQRQSGIVFLDGEDYASVPCKVAACVPRGNGEGQFSEENFVSRSEIKSMSSATIMAIGAAELAIKDSGWSPQSELDHLTAGVAIGMGMVPLEDISDTALIFRTKGYNKVSPFFVPKILINMAAGQISIRYQLKGPNHAVSTACATGAHAVGDSFRFIAYGDADVMVAGGTEACISPLSLAGFARARALSTSFNSSPKLACRPFHSQREGFVMGEGAAVLVLEEYEHAVQRGARIYAEILGYGLSGDACHITAPNPEGDGAFRCMSAAIKDSGILPEDVTYINAHATSTPLGDAAENQAIKRLFKEHAHTLAVSSTKGATGHLLGAAGAIEAAFTTLACHHGILPPTLNLDSTEPMFDLNYVPLSAQEWKTDDKRRIALTNSFGFGGTNATLCFANV</sequence>
<dbReference type="AlphaFoldDB" id="A0A8D0GTK9"/>
<evidence type="ECO:0000256" key="5">
    <source>
        <dbReference type="ARBA" id="ARBA00022832"/>
    </source>
</evidence>
<dbReference type="InterPro" id="IPR014031">
    <property type="entry name" value="Ketoacyl_synth_C"/>
</dbReference>
<comment type="pathway">
    <text evidence="1">Lipid metabolism; fatty acid biosynthesis.</text>
</comment>
<evidence type="ECO:0000256" key="15">
    <source>
        <dbReference type="ARBA" id="ARBA00049533"/>
    </source>
</evidence>
<organism evidence="21 22">
    <name type="scientific">Sphenodon punctatus</name>
    <name type="common">Tuatara</name>
    <name type="synonym">Hatteria punctata</name>
    <dbReference type="NCBI Taxonomy" id="8508"/>
    <lineage>
        <taxon>Eukaryota</taxon>
        <taxon>Metazoa</taxon>
        <taxon>Chordata</taxon>
        <taxon>Craniata</taxon>
        <taxon>Vertebrata</taxon>
        <taxon>Euteleostomi</taxon>
        <taxon>Lepidosauria</taxon>
        <taxon>Sphenodontia</taxon>
        <taxon>Sphenodontidae</taxon>
        <taxon>Sphenodon</taxon>
    </lineage>
</organism>
<evidence type="ECO:0000256" key="18">
    <source>
        <dbReference type="PIRSR" id="PIRSR000447-1"/>
    </source>
</evidence>
<dbReference type="GO" id="GO:0005829">
    <property type="term" value="C:cytosol"/>
    <property type="evidence" value="ECO:0007669"/>
    <property type="project" value="Ensembl"/>
</dbReference>
<proteinExistence type="inferred from homology"/>
<feature type="active site" description="For beta-ketoacyl synthase activity" evidence="18">
    <location>
        <position position="210"/>
    </location>
</feature>
<gene>
    <name evidence="21" type="primary">OXSM</name>
</gene>
<dbReference type="PANTHER" id="PTHR11712">
    <property type="entry name" value="POLYKETIDE SYNTHASE-RELATED"/>
    <property type="match status" value="1"/>
</dbReference>
<keyword evidence="4 17" id="KW-0808">Transferase</keyword>
<evidence type="ECO:0000256" key="17">
    <source>
        <dbReference type="PIRNR" id="PIRNR000447"/>
    </source>
</evidence>
<dbReference type="Ensembl" id="ENSSPUT00000014604.1">
    <property type="protein sequence ID" value="ENSSPUP00000013693.1"/>
    <property type="gene ID" value="ENSSPUG00000010547.1"/>
</dbReference>
<dbReference type="InterPro" id="IPR016039">
    <property type="entry name" value="Thiolase-like"/>
</dbReference>
<dbReference type="GO" id="GO:0005739">
    <property type="term" value="C:mitochondrion"/>
    <property type="evidence" value="ECO:0007669"/>
    <property type="project" value="Ensembl"/>
</dbReference>
<evidence type="ECO:0000256" key="12">
    <source>
        <dbReference type="ARBA" id="ARBA00048506"/>
    </source>
</evidence>
<comment type="catalytic activity">
    <reaction evidence="12">
        <text>a fatty acyl-[ACP] + malonyl-[ACP] + H(+) = a 3-oxoacyl-[ACP] + holo-[ACP] + CO2</text>
        <dbReference type="Rhea" id="RHEA:22836"/>
        <dbReference type="Rhea" id="RHEA-COMP:9623"/>
        <dbReference type="Rhea" id="RHEA-COMP:9685"/>
        <dbReference type="Rhea" id="RHEA-COMP:9916"/>
        <dbReference type="Rhea" id="RHEA-COMP:14125"/>
        <dbReference type="ChEBI" id="CHEBI:15378"/>
        <dbReference type="ChEBI" id="CHEBI:16526"/>
        <dbReference type="ChEBI" id="CHEBI:64479"/>
        <dbReference type="ChEBI" id="CHEBI:78449"/>
        <dbReference type="ChEBI" id="CHEBI:78776"/>
        <dbReference type="ChEBI" id="CHEBI:138651"/>
        <dbReference type="EC" id="2.3.1.41"/>
    </reaction>
    <physiologicalReaction direction="left-to-right" evidence="12">
        <dbReference type="Rhea" id="RHEA:22837"/>
    </physiologicalReaction>
</comment>
<dbReference type="FunFam" id="3.40.47.10:FF:000015">
    <property type="entry name" value="3-oxoacyl-[acyl-carrier-protein] synthase, mitochondrial"/>
    <property type="match status" value="1"/>
</dbReference>
<reference evidence="21" key="2">
    <citation type="submission" date="2025-09" db="UniProtKB">
        <authorList>
            <consortium name="Ensembl"/>
        </authorList>
    </citation>
    <scope>IDENTIFICATION</scope>
</reference>
<comment type="catalytic activity">
    <reaction evidence="13">
        <text>decanoyl-[ACP] + malonyl-[ACP] + H(+) = 3-oxododecanoyl-[ACP] + holo-[ACP] + CO2</text>
        <dbReference type="Rhea" id="RHEA:41868"/>
        <dbReference type="Rhea" id="RHEA-COMP:9623"/>
        <dbReference type="Rhea" id="RHEA-COMP:9640"/>
        <dbReference type="Rhea" id="RHEA-COMP:9641"/>
        <dbReference type="Rhea" id="RHEA-COMP:9685"/>
        <dbReference type="ChEBI" id="CHEBI:15378"/>
        <dbReference type="ChEBI" id="CHEBI:16526"/>
        <dbReference type="ChEBI" id="CHEBI:64479"/>
        <dbReference type="ChEBI" id="CHEBI:78449"/>
        <dbReference type="ChEBI" id="CHEBI:78468"/>
        <dbReference type="ChEBI" id="CHEBI:78469"/>
    </reaction>
    <physiologicalReaction direction="left-to-right" evidence="13">
        <dbReference type="Rhea" id="RHEA:41869"/>
    </physiologicalReaction>
</comment>
<dbReference type="Proteomes" id="UP000694392">
    <property type="component" value="Unplaced"/>
</dbReference>
<dbReference type="InterPro" id="IPR000794">
    <property type="entry name" value="Beta-ketoacyl_synthase"/>
</dbReference>
<feature type="domain" description="Ketosynthase family 3 (KS3)" evidence="20">
    <location>
        <begin position="42"/>
        <end position="462"/>
    </location>
</feature>
<evidence type="ECO:0000256" key="1">
    <source>
        <dbReference type="ARBA" id="ARBA00005194"/>
    </source>
</evidence>
<dbReference type="SMART" id="SM00825">
    <property type="entry name" value="PKS_KS"/>
    <property type="match status" value="1"/>
</dbReference>
<evidence type="ECO:0000256" key="6">
    <source>
        <dbReference type="ARBA" id="ARBA00023098"/>
    </source>
</evidence>
<evidence type="ECO:0000256" key="9">
    <source>
        <dbReference type="ARBA" id="ARBA00047394"/>
    </source>
</evidence>
<comment type="catalytic activity">
    <reaction evidence="14">
        <text>butanoyl-[ACP] + malonyl-[ACP] + H(+) = 3-oxohexanoyl-[ACP] + holo-[ACP] + CO2</text>
        <dbReference type="Rhea" id="RHEA:41820"/>
        <dbReference type="Rhea" id="RHEA-COMP:9623"/>
        <dbReference type="Rhea" id="RHEA-COMP:9628"/>
        <dbReference type="Rhea" id="RHEA-COMP:9629"/>
        <dbReference type="Rhea" id="RHEA-COMP:9685"/>
        <dbReference type="ChEBI" id="CHEBI:15378"/>
        <dbReference type="ChEBI" id="CHEBI:16526"/>
        <dbReference type="ChEBI" id="CHEBI:64479"/>
        <dbReference type="ChEBI" id="CHEBI:78449"/>
        <dbReference type="ChEBI" id="CHEBI:78454"/>
        <dbReference type="ChEBI" id="CHEBI:78456"/>
    </reaction>
    <physiologicalReaction direction="left-to-right" evidence="14">
        <dbReference type="Rhea" id="RHEA:41821"/>
    </physiologicalReaction>
</comment>
<comment type="catalytic activity">
    <reaction evidence="11">
        <text>dodecanoyl-[ACP] + malonyl-[ACP] + H(+) = 3-oxotetradecanoyl-[ACP] + holo-[ACP] + CO2</text>
        <dbReference type="Rhea" id="RHEA:41884"/>
        <dbReference type="Rhea" id="RHEA-COMP:9623"/>
        <dbReference type="Rhea" id="RHEA-COMP:9644"/>
        <dbReference type="Rhea" id="RHEA-COMP:9645"/>
        <dbReference type="Rhea" id="RHEA-COMP:9685"/>
        <dbReference type="ChEBI" id="CHEBI:15378"/>
        <dbReference type="ChEBI" id="CHEBI:16526"/>
        <dbReference type="ChEBI" id="CHEBI:64479"/>
        <dbReference type="ChEBI" id="CHEBI:65264"/>
        <dbReference type="ChEBI" id="CHEBI:78449"/>
        <dbReference type="ChEBI" id="CHEBI:78473"/>
    </reaction>
    <physiologicalReaction direction="left-to-right" evidence="11">
        <dbReference type="Rhea" id="RHEA:41885"/>
    </physiologicalReaction>
</comment>
<dbReference type="Gene3D" id="3.40.47.10">
    <property type="match status" value="2"/>
</dbReference>
<evidence type="ECO:0000256" key="7">
    <source>
        <dbReference type="ARBA" id="ARBA00023160"/>
    </source>
</evidence>
<keyword evidence="22" id="KW-1185">Reference proteome</keyword>
<dbReference type="PIRSF" id="PIRSF000447">
    <property type="entry name" value="KAS_II"/>
    <property type="match status" value="1"/>
</dbReference>
<comment type="similarity">
    <text evidence="2 17 19">Belongs to the thiolase-like superfamily. Beta-ketoacyl-ACP synthases family.</text>
</comment>
<keyword evidence="7 17" id="KW-0275">Fatty acid biosynthesis</keyword>